<feature type="domain" description="Rhodanese" evidence="1">
    <location>
        <begin position="46"/>
        <end position="128"/>
    </location>
</feature>
<dbReference type="InterPro" id="IPR036873">
    <property type="entry name" value="Rhodanese-like_dom_sf"/>
</dbReference>
<dbReference type="PANTHER" id="PTHR43031">
    <property type="entry name" value="FAD-DEPENDENT OXIDOREDUCTASE"/>
    <property type="match status" value="1"/>
</dbReference>
<reference evidence="2 3" key="1">
    <citation type="submission" date="2019-08" db="EMBL/GenBank/DDBJ databases">
        <title>Antarcticibacterium arcticum sp. nov., a bacterium isolated from marine sediment of the Canadian Beaufort Sea.</title>
        <authorList>
            <person name="Lee Y.M."/>
            <person name="Baek K."/>
            <person name="Lee D.-H."/>
            <person name="Shin S.C."/>
            <person name="Jin Y.K."/>
            <person name="Park Y."/>
        </authorList>
    </citation>
    <scope>NUCLEOTIDE SEQUENCE [LARGE SCALE GENOMIC DNA]</scope>
    <source>
        <strain evidence="2 3">PAMC 28998</strain>
    </source>
</reference>
<keyword evidence="3" id="KW-1185">Reference proteome</keyword>
<dbReference type="EMBL" id="CP042476">
    <property type="protein sequence ID" value="QED36606.1"/>
    <property type="molecule type" value="Genomic_DNA"/>
</dbReference>
<accession>A0A5B8YJQ8</accession>
<dbReference type="PANTHER" id="PTHR43031:SF1">
    <property type="entry name" value="PYRIDINE NUCLEOTIDE-DISULPHIDE OXIDOREDUCTASE"/>
    <property type="match status" value="1"/>
</dbReference>
<evidence type="ECO:0000313" key="2">
    <source>
        <dbReference type="EMBL" id="QED36606.1"/>
    </source>
</evidence>
<sequence>MNFMKRNLMYLLVAIFSFNFISCNSKEDKREVTVIKVDEAKTILAEDPNVIILDVRTPEEFQEGHIEGAVLINFFDDNFEQQVAMLDKDKPVVIYCRSGNRSNKAGKILTDLGFSEIYDMEDGYVGWE</sequence>
<evidence type="ECO:0000259" key="1">
    <source>
        <dbReference type="PROSITE" id="PS50206"/>
    </source>
</evidence>
<organism evidence="2 3">
    <name type="scientific">Antarcticibacterium arcticum</name>
    <dbReference type="NCBI Taxonomy" id="2585771"/>
    <lineage>
        <taxon>Bacteria</taxon>
        <taxon>Pseudomonadati</taxon>
        <taxon>Bacteroidota</taxon>
        <taxon>Flavobacteriia</taxon>
        <taxon>Flavobacteriales</taxon>
        <taxon>Flavobacteriaceae</taxon>
        <taxon>Antarcticibacterium</taxon>
    </lineage>
</organism>
<gene>
    <name evidence="2" type="ORF">FK178_02250</name>
</gene>
<name>A0A5B8YJQ8_9FLAO</name>
<dbReference type="Proteomes" id="UP000321954">
    <property type="component" value="Chromosome"/>
</dbReference>
<dbReference type="CDD" id="cd00158">
    <property type="entry name" value="RHOD"/>
    <property type="match status" value="1"/>
</dbReference>
<dbReference type="Pfam" id="PF00581">
    <property type="entry name" value="Rhodanese"/>
    <property type="match status" value="1"/>
</dbReference>
<evidence type="ECO:0000313" key="3">
    <source>
        <dbReference type="Proteomes" id="UP000321954"/>
    </source>
</evidence>
<dbReference type="InterPro" id="IPR001763">
    <property type="entry name" value="Rhodanese-like_dom"/>
</dbReference>
<dbReference type="Gene3D" id="3.40.250.10">
    <property type="entry name" value="Rhodanese-like domain"/>
    <property type="match status" value="1"/>
</dbReference>
<dbReference type="AlphaFoldDB" id="A0A5B8YJQ8"/>
<dbReference type="KEGG" id="anp:FK178_02250"/>
<dbReference type="SUPFAM" id="SSF52821">
    <property type="entry name" value="Rhodanese/Cell cycle control phosphatase"/>
    <property type="match status" value="1"/>
</dbReference>
<dbReference type="InterPro" id="IPR050229">
    <property type="entry name" value="GlpE_sulfurtransferase"/>
</dbReference>
<dbReference type="OrthoDB" id="9808735at2"/>
<proteinExistence type="predicted"/>
<dbReference type="SMART" id="SM00450">
    <property type="entry name" value="RHOD"/>
    <property type="match status" value="1"/>
</dbReference>
<protein>
    <submittedName>
        <fullName evidence="2">Rhodanese-like domain-containing protein</fullName>
    </submittedName>
</protein>
<dbReference type="PROSITE" id="PS50206">
    <property type="entry name" value="RHODANESE_3"/>
    <property type="match status" value="1"/>
</dbReference>